<name>A0A4Z0GVC7_9BACI</name>
<organism evidence="2 3">
    <name type="scientific">Halobacillus salinus</name>
    <dbReference type="NCBI Taxonomy" id="192814"/>
    <lineage>
        <taxon>Bacteria</taxon>
        <taxon>Bacillati</taxon>
        <taxon>Bacillota</taxon>
        <taxon>Bacilli</taxon>
        <taxon>Bacillales</taxon>
        <taxon>Bacillaceae</taxon>
        <taxon>Halobacillus</taxon>
    </lineage>
</organism>
<dbReference type="InterPro" id="IPR010982">
    <property type="entry name" value="Lambda_DNA-bd_dom_sf"/>
</dbReference>
<evidence type="ECO:0000313" key="3">
    <source>
        <dbReference type="Proteomes" id="UP000297982"/>
    </source>
</evidence>
<evidence type="ECO:0000313" key="2">
    <source>
        <dbReference type="EMBL" id="TGB01486.1"/>
    </source>
</evidence>
<evidence type="ECO:0000259" key="1">
    <source>
        <dbReference type="PROSITE" id="PS50943"/>
    </source>
</evidence>
<dbReference type="RefSeq" id="WP_135328508.1">
    <property type="nucleotide sequence ID" value="NZ_SRJC01000006.1"/>
</dbReference>
<keyword evidence="3" id="KW-1185">Reference proteome</keyword>
<feature type="domain" description="HTH cro/C1-type" evidence="1">
    <location>
        <begin position="7"/>
        <end position="61"/>
    </location>
</feature>
<dbReference type="Proteomes" id="UP000297982">
    <property type="component" value="Unassembled WGS sequence"/>
</dbReference>
<accession>A0A4Z0GVC7</accession>
<protein>
    <submittedName>
        <fullName evidence="2">XRE family transcriptional regulator</fullName>
    </submittedName>
</protein>
<proteinExistence type="predicted"/>
<dbReference type="Gene3D" id="1.10.260.40">
    <property type="entry name" value="lambda repressor-like DNA-binding domains"/>
    <property type="match status" value="1"/>
</dbReference>
<comment type="caution">
    <text evidence="2">The sequence shown here is derived from an EMBL/GenBank/DDBJ whole genome shotgun (WGS) entry which is preliminary data.</text>
</comment>
<dbReference type="InterPro" id="IPR001387">
    <property type="entry name" value="Cro/C1-type_HTH"/>
</dbReference>
<reference evidence="2 3" key="1">
    <citation type="journal article" date="2003" name="Int. J. Syst. Evol. Microbiol.">
        <title>Halobacillus salinus sp. nov., isolated from a salt lake on the coast of the East Sea in Korea.</title>
        <authorList>
            <person name="Yoon J.H."/>
            <person name="Kang K.H."/>
            <person name="Park Y.H."/>
        </authorList>
    </citation>
    <scope>NUCLEOTIDE SEQUENCE [LARGE SCALE GENOMIC DNA]</scope>
    <source>
        <strain evidence="2 3">HSL-3</strain>
    </source>
</reference>
<dbReference type="CDD" id="cd00093">
    <property type="entry name" value="HTH_XRE"/>
    <property type="match status" value="1"/>
</dbReference>
<sequence>MSIGERLRDAREYLGISIETVSDNLNIPIKSLSGFECDKQVPDEEKLGMLAQLYKHPRAFFLQGDEVFNTNFEVGILARTTAELTQQDKKQLIRFSGVLSIMKEGEK</sequence>
<dbReference type="SMART" id="SM00530">
    <property type="entry name" value="HTH_XRE"/>
    <property type="match status" value="1"/>
</dbReference>
<dbReference type="SUPFAM" id="SSF47413">
    <property type="entry name" value="lambda repressor-like DNA-binding domains"/>
    <property type="match status" value="1"/>
</dbReference>
<dbReference type="EMBL" id="SRJC01000006">
    <property type="protein sequence ID" value="TGB01486.1"/>
    <property type="molecule type" value="Genomic_DNA"/>
</dbReference>
<dbReference type="PROSITE" id="PS50943">
    <property type="entry name" value="HTH_CROC1"/>
    <property type="match status" value="1"/>
</dbReference>
<dbReference type="GO" id="GO:0003677">
    <property type="term" value="F:DNA binding"/>
    <property type="evidence" value="ECO:0007669"/>
    <property type="project" value="InterPro"/>
</dbReference>
<dbReference type="AlphaFoldDB" id="A0A4Z0GVC7"/>
<gene>
    <name evidence="2" type="ORF">E4663_16945</name>
</gene>